<reference evidence="1 2" key="1">
    <citation type="journal article" date="2014" name="Genome Biol. Evol.">
        <title>The genome of the myxosporean Thelohanellus kitauei shows adaptations to nutrient acquisition within its fish host.</title>
        <authorList>
            <person name="Yang Y."/>
            <person name="Xiong J."/>
            <person name="Zhou Z."/>
            <person name="Huo F."/>
            <person name="Miao W."/>
            <person name="Ran C."/>
            <person name="Liu Y."/>
            <person name="Zhang J."/>
            <person name="Feng J."/>
            <person name="Wang M."/>
            <person name="Wang M."/>
            <person name="Wang L."/>
            <person name="Yao B."/>
        </authorList>
    </citation>
    <scope>NUCLEOTIDE SEQUENCE [LARGE SCALE GENOMIC DNA]</scope>
    <source>
        <strain evidence="1">Wuqing</strain>
    </source>
</reference>
<accession>A0A0C2N5E7</accession>
<proteinExistence type="predicted"/>
<gene>
    <name evidence="1" type="ORF">RF11_04395</name>
</gene>
<dbReference type="EMBL" id="JWZT01001723">
    <property type="protein sequence ID" value="KII71540.1"/>
    <property type="molecule type" value="Genomic_DNA"/>
</dbReference>
<protein>
    <submittedName>
        <fullName evidence="1">Uncharacterized protein</fullName>
    </submittedName>
</protein>
<name>A0A0C2N5E7_THEKT</name>
<dbReference type="Proteomes" id="UP000031668">
    <property type="component" value="Unassembled WGS sequence"/>
</dbReference>
<organism evidence="1 2">
    <name type="scientific">Thelohanellus kitauei</name>
    <name type="common">Myxosporean</name>
    <dbReference type="NCBI Taxonomy" id="669202"/>
    <lineage>
        <taxon>Eukaryota</taxon>
        <taxon>Metazoa</taxon>
        <taxon>Cnidaria</taxon>
        <taxon>Myxozoa</taxon>
        <taxon>Myxosporea</taxon>
        <taxon>Bivalvulida</taxon>
        <taxon>Platysporina</taxon>
        <taxon>Myxobolidae</taxon>
        <taxon>Thelohanellus</taxon>
    </lineage>
</organism>
<keyword evidence="2" id="KW-1185">Reference proteome</keyword>
<sequence length="225" mass="26214">MIGGLLQQIPISQSYSMLHLMKHGSLALKYVYGWGNNRYHFFHNTLIDIARLLSLEIVFQTDAQQLKQQQTGGITDLWVWRNIENAPLADLSLELYQAYNGLNIHPQTPLLSWYGMERDHSLFKKSKILKSGVRKLLTFLILTNESSQMIQRPQLYLPNNGAAPLTEFLHKRRVGYFVCAINYQDHIYCDDVNNADRGKINFNLQNFPFTQTLLFHTINQLMFHR</sequence>
<evidence type="ECO:0000313" key="1">
    <source>
        <dbReference type="EMBL" id="KII71540.1"/>
    </source>
</evidence>
<dbReference type="AlphaFoldDB" id="A0A0C2N5E7"/>
<evidence type="ECO:0000313" key="2">
    <source>
        <dbReference type="Proteomes" id="UP000031668"/>
    </source>
</evidence>
<comment type="caution">
    <text evidence="1">The sequence shown here is derived from an EMBL/GenBank/DDBJ whole genome shotgun (WGS) entry which is preliminary data.</text>
</comment>